<name>A0ABN5VZH6_9ACTN</name>
<dbReference type="InterPro" id="IPR042001">
    <property type="entry name" value="Sortase_F"/>
</dbReference>
<evidence type="ECO:0000256" key="1">
    <source>
        <dbReference type="ARBA" id="ARBA00022801"/>
    </source>
</evidence>
<evidence type="ECO:0000256" key="2">
    <source>
        <dbReference type="SAM" id="MobiDB-lite"/>
    </source>
</evidence>
<dbReference type="RefSeq" id="WP_434028150.1">
    <property type="nucleotide sequence ID" value="NZ_AP018448.1"/>
</dbReference>
<feature type="compositionally biased region" description="Gly residues" evidence="2">
    <location>
        <begin position="103"/>
        <end position="120"/>
    </location>
</feature>
<dbReference type="Pfam" id="PF04203">
    <property type="entry name" value="Sortase"/>
    <property type="match status" value="1"/>
</dbReference>
<dbReference type="Proteomes" id="UP001321542">
    <property type="component" value="Chromosome"/>
</dbReference>
<dbReference type="EMBL" id="AP018448">
    <property type="protein sequence ID" value="BBC37738.1"/>
    <property type="molecule type" value="Genomic_DNA"/>
</dbReference>
<evidence type="ECO:0008006" key="5">
    <source>
        <dbReference type="Google" id="ProtNLM"/>
    </source>
</evidence>
<dbReference type="CDD" id="cd05829">
    <property type="entry name" value="Sortase_F"/>
    <property type="match status" value="1"/>
</dbReference>
<dbReference type="InterPro" id="IPR005754">
    <property type="entry name" value="Sortase"/>
</dbReference>
<feature type="compositionally biased region" description="Low complexity" evidence="2">
    <location>
        <begin position="47"/>
        <end position="64"/>
    </location>
</feature>
<feature type="compositionally biased region" description="Low complexity" evidence="2">
    <location>
        <begin position="121"/>
        <end position="140"/>
    </location>
</feature>
<keyword evidence="1" id="KW-0378">Hydrolase</keyword>
<dbReference type="Gene3D" id="2.40.260.10">
    <property type="entry name" value="Sortase"/>
    <property type="match status" value="1"/>
</dbReference>
<dbReference type="SUPFAM" id="SSF63817">
    <property type="entry name" value="Sortase"/>
    <property type="match status" value="1"/>
</dbReference>
<gene>
    <name evidence="3" type="ORF">SGFS_090320</name>
</gene>
<feature type="region of interest" description="Disordered" evidence="2">
    <location>
        <begin position="33"/>
        <end position="236"/>
    </location>
</feature>
<protein>
    <recommendedName>
        <fullName evidence="5">Class F sortase</fullName>
    </recommendedName>
</protein>
<reference evidence="3 4" key="2">
    <citation type="journal article" date="2023" name="ChemBioChem">
        <title>Acyltransferase Domain Exchange between Two Independent Type I Polyketide Synthases in the Same Producer Strain of Macrolide Antibiotics.</title>
        <authorList>
            <person name="Kudo F."/>
            <person name="Kishikawa K."/>
            <person name="Tsuboi K."/>
            <person name="Kido T."/>
            <person name="Usui T."/>
            <person name="Hashimoto J."/>
            <person name="Shin-Ya K."/>
            <person name="Miyanaga A."/>
            <person name="Eguchi T."/>
        </authorList>
    </citation>
    <scope>NUCLEOTIDE SEQUENCE [LARGE SCALE GENOMIC DNA]</scope>
    <source>
        <strain evidence="3 4">A-8890</strain>
    </source>
</reference>
<dbReference type="InterPro" id="IPR023365">
    <property type="entry name" value="Sortase_dom-sf"/>
</dbReference>
<sequence>MAPRRRAPRPWYRTRAYRLTRTVAVTVSLVVGGVSWAQDDEPADSLAGATRARGAGTPRASAPPRTTPAPGPTPSAVASGRAGAGRGLPEGAPGRAVESAPVGGAGGAMAGGAGGAGGAAGPSAQPPGAGKPGAARPGQGHPAESAKPGAARPGQPQRPEPTKPGAVPPGRSGPVESVRPGERGPAGPDRADKPTPGRPAPPAPLAPSAEPRRPADPAQPPRPDPAGPRTLPPSPARTLTIRYLGIKAAPVTGLRLDRERRLPAPPADSPELVGWYADGPSPGGPGTAVVVGHRDTRTGPAVFAGLEAIRPGRLVEVARADGRTAVYTVYRVETYEKARFPDKEVYGPRSRPELRLITCGGTYHRRTGYAGNVVVFAHLTATRGPKRRN</sequence>
<feature type="compositionally biased region" description="Pro residues" evidence="2">
    <location>
        <begin position="217"/>
        <end position="235"/>
    </location>
</feature>
<dbReference type="NCBIfam" id="NF033748">
    <property type="entry name" value="class_F_sortase"/>
    <property type="match status" value="1"/>
</dbReference>
<keyword evidence="4" id="KW-1185">Reference proteome</keyword>
<organism evidence="3 4">
    <name type="scientific">Streptomyces graminofaciens</name>
    <dbReference type="NCBI Taxonomy" id="68212"/>
    <lineage>
        <taxon>Bacteria</taxon>
        <taxon>Bacillati</taxon>
        <taxon>Actinomycetota</taxon>
        <taxon>Actinomycetes</taxon>
        <taxon>Kitasatosporales</taxon>
        <taxon>Streptomycetaceae</taxon>
        <taxon>Streptomyces</taxon>
    </lineage>
</organism>
<reference evidence="3 4" key="1">
    <citation type="journal article" date="2010" name="ChemBioChem">
        <title>Cloning and characterization of the biosynthetic gene cluster of 16-membered macrolide antibiotic FD-891: involvement of a dual functional cytochrome P450 monooxygenase catalyzing epoxidation and hydroxylation.</title>
        <authorList>
            <person name="Kudo F."/>
            <person name="Motegi A."/>
            <person name="Mizoue K."/>
            <person name="Eguchi T."/>
        </authorList>
    </citation>
    <scope>NUCLEOTIDE SEQUENCE [LARGE SCALE GENOMIC DNA]</scope>
    <source>
        <strain evidence="3 4">A-8890</strain>
    </source>
</reference>
<accession>A0ABN5VZH6</accession>
<feature type="compositionally biased region" description="Pro residues" evidence="2">
    <location>
        <begin position="196"/>
        <end position="205"/>
    </location>
</feature>
<proteinExistence type="predicted"/>
<evidence type="ECO:0000313" key="4">
    <source>
        <dbReference type="Proteomes" id="UP001321542"/>
    </source>
</evidence>
<evidence type="ECO:0000313" key="3">
    <source>
        <dbReference type="EMBL" id="BBC37738.1"/>
    </source>
</evidence>